<dbReference type="InterPro" id="IPR002716">
    <property type="entry name" value="PIN_dom"/>
</dbReference>
<keyword evidence="3" id="KW-1185">Reference proteome</keyword>
<dbReference type="AlphaFoldDB" id="A0A1X9M5U7"/>
<dbReference type="KEGG" id="bkw:BkAM31D_02530"/>
<dbReference type="Pfam" id="PF01850">
    <property type="entry name" value="PIN"/>
    <property type="match status" value="1"/>
</dbReference>
<feature type="domain" description="PIN" evidence="1">
    <location>
        <begin position="88"/>
        <end position="248"/>
    </location>
</feature>
<evidence type="ECO:0000313" key="3">
    <source>
        <dbReference type="Proteomes" id="UP000193006"/>
    </source>
</evidence>
<name>A0A1X9M5U7_9BACI</name>
<dbReference type="SUPFAM" id="SSF88723">
    <property type="entry name" value="PIN domain-like"/>
    <property type="match status" value="1"/>
</dbReference>
<organism evidence="2 3">
    <name type="scientific">Halalkalibacter krulwichiae</name>
    <dbReference type="NCBI Taxonomy" id="199441"/>
    <lineage>
        <taxon>Bacteria</taxon>
        <taxon>Bacillati</taxon>
        <taxon>Bacillota</taxon>
        <taxon>Bacilli</taxon>
        <taxon>Bacillales</taxon>
        <taxon>Bacillaceae</taxon>
        <taxon>Halalkalibacter</taxon>
    </lineage>
</organism>
<dbReference type="EMBL" id="CP020814">
    <property type="protein sequence ID" value="ARK28816.1"/>
    <property type="molecule type" value="Genomic_DNA"/>
</dbReference>
<proteinExistence type="predicted"/>
<gene>
    <name evidence="2" type="ORF">BkAM31D_02530</name>
</gene>
<accession>A0A1X9M5U7</accession>
<dbReference type="RefSeq" id="WP_085449726.1">
    <property type="nucleotide sequence ID" value="NZ_CP020814.1"/>
</dbReference>
<evidence type="ECO:0000313" key="2">
    <source>
        <dbReference type="EMBL" id="ARK28816.1"/>
    </source>
</evidence>
<dbReference type="InterPro" id="IPR029060">
    <property type="entry name" value="PIN-like_dom_sf"/>
</dbReference>
<dbReference type="Proteomes" id="UP000193006">
    <property type="component" value="Chromosome"/>
</dbReference>
<evidence type="ECO:0000259" key="1">
    <source>
        <dbReference type="Pfam" id="PF01850"/>
    </source>
</evidence>
<sequence length="287" mass="32866">MEKRIQPIEKRKELINRFKKQKALNDKNKKQIFENLNNFQLSIHPDAIEWYESTRVVPLLMSNEKKSVVFSINDANWGNTTIPYPETIYLDANPIIDIALDRENSDLVKSFLTSVTQQDGVIFWSSHTKQEVTRVLHASEYSKYADLNGITKRGNTPSWKMAENKMTSYQSSQLNKSVLQKRDELFSLLENLGLEVTANDYNDTVVHRSAETLYSTYGGSIEDAKHVAIANSIGVNDILSHDKGFLNYPNLNIYGNSYAITRKFLMNAKPNDFIDINSFTLIKKEAK</sequence>
<dbReference type="STRING" id="199441.BkAM31D_02530"/>
<reference evidence="2 3" key="1">
    <citation type="submission" date="2017-04" db="EMBL/GenBank/DDBJ databases">
        <title>Bacillus krulwichiae AM31D Genome sequencing and assembly.</title>
        <authorList>
            <person name="Krulwich T.A."/>
            <person name="Anastor L."/>
            <person name="Ehrlich R."/>
            <person name="Ehrlich G.D."/>
            <person name="Janto B."/>
        </authorList>
    </citation>
    <scope>NUCLEOTIDE SEQUENCE [LARGE SCALE GENOMIC DNA]</scope>
    <source>
        <strain evidence="2 3">AM31D</strain>
    </source>
</reference>
<protein>
    <recommendedName>
        <fullName evidence="1">PIN domain-containing protein</fullName>
    </recommendedName>
</protein>